<dbReference type="InterPro" id="IPR029149">
    <property type="entry name" value="Creatin/AminoP/Spt16_N"/>
</dbReference>
<dbReference type="SUPFAM" id="SSF55920">
    <property type="entry name" value="Creatinase/aminopeptidase"/>
    <property type="match status" value="1"/>
</dbReference>
<dbReference type="Proteomes" id="UP000184206">
    <property type="component" value="Unassembled WGS sequence"/>
</dbReference>
<proteinExistence type="predicted"/>
<dbReference type="STRING" id="1123231.SAMN02745189_01618"/>
<evidence type="ECO:0000259" key="1">
    <source>
        <dbReference type="Pfam" id="PF00557"/>
    </source>
</evidence>
<dbReference type="Gene3D" id="3.90.230.10">
    <property type="entry name" value="Creatinase/methionine aminopeptidase superfamily"/>
    <property type="match status" value="1"/>
</dbReference>
<dbReference type="EMBL" id="FRCF01000006">
    <property type="protein sequence ID" value="SHM14545.1"/>
    <property type="molecule type" value="Genomic_DNA"/>
</dbReference>
<dbReference type="OrthoDB" id="9806388at2"/>
<evidence type="ECO:0000259" key="2">
    <source>
        <dbReference type="Pfam" id="PF01321"/>
    </source>
</evidence>
<dbReference type="InterPro" id="IPR000994">
    <property type="entry name" value="Pept_M24"/>
</dbReference>
<dbReference type="PANTHER" id="PTHR46112:SF2">
    <property type="entry name" value="XAA-PRO AMINOPEPTIDASE P-RELATED"/>
    <property type="match status" value="1"/>
</dbReference>
<reference evidence="3 4" key="1">
    <citation type="submission" date="2016-11" db="EMBL/GenBank/DDBJ databases">
        <authorList>
            <person name="Jaros S."/>
            <person name="Januszkiewicz K."/>
            <person name="Wedrychowicz H."/>
        </authorList>
    </citation>
    <scope>NUCLEOTIDE SEQUENCE [LARGE SCALE GENOMIC DNA]</scope>
    <source>
        <strain evidence="3 4">DSM 16010</strain>
    </source>
</reference>
<accession>A0A1M7GEJ6</accession>
<dbReference type="CDD" id="cd01066">
    <property type="entry name" value="APP_MetAP"/>
    <property type="match status" value="1"/>
</dbReference>
<dbReference type="SUPFAM" id="SSF53092">
    <property type="entry name" value="Creatinase/prolidase N-terminal domain"/>
    <property type="match status" value="1"/>
</dbReference>
<sequence>MFDFKSRRSRVIDKLKAQGDAVAIVTDPDYVFYLTGYHGALGIEWGRPNIFIQTVDGESVLLVPLMEEEMAHRQTDVKRILPWTDGIDEEWRPHLQEYLDKYRNDKVAVDYTSIPRLVWDFIGDVIPKERISDIGKEIDRLRSVKDEKEIQVARHAGEVAVEMLKGAMKVAAPGVYEYEVELASKEAGTRHAAGLMEKYYRDVQPFNYPGIGNKQIMSSGGEITMCHHRSSMTKLVHGEPFFICHCGTAEFKNFFVGFDRILFPGDINDEAAKMLEVAEEAQKAALSRVKPGAYAKDVYNAYAEVIEDNGYPIPFRAGRSLGFSYNAWPALEKGSGAVLEEGMTFAVDGATDSDNYRTQVGDSILVTKDGFEYLTPFTKDHNALIVGK</sequence>
<dbReference type="RefSeq" id="WP_072710071.1">
    <property type="nucleotide sequence ID" value="NZ_FRCF01000006.1"/>
</dbReference>
<feature type="domain" description="Peptidase M24" evidence="1">
    <location>
        <begin position="154"/>
        <end position="367"/>
    </location>
</feature>
<dbReference type="AlphaFoldDB" id="A0A1M7GEJ6"/>
<keyword evidence="3" id="KW-0031">Aminopeptidase</keyword>
<organism evidence="3 4">
    <name type="scientific">Lacicoccus alkaliphilus DSM 16010</name>
    <dbReference type="NCBI Taxonomy" id="1123231"/>
    <lineage>
        <taxon>Bacteria</taxon>
        <taxon>Bacillati</taxon>
        <taxon>Bacillota</taxon>
        <taxon>Bacilli</taxon>
        <taxon>Bacillales</taxon>
        <taxon>Salinicoccaceae</taxon>
        <taxon>Lacicoccus</taxon>
    </lineage>
</organism>
<keyword evidence="3" id="KW-0378">Hydrolase</keyword>
<evidence type="ECO:0000313" key="3">
    <source>
        <dbReference type="EMBL" id="SHM14545.1"/>
    </source>
</evidence>
<protein>
    <submittedName>
        <fullName evidence="3">Xaa-Pro aminopeptidase</fullName>
    </submittedName>
</protein>
<dbReference type="InterPro" id="IPR036005">
    <property type="entry name" value="Creatinase/aminopeptidase-like"/>
</dbReference>
<dbReference type="Gene3D" id="3.40.350.10">
    <property type="entry name" value="Creatinase/prolidase N-terminal domain"/>
    <property type="match status" value="1"/>
</dbReference>
<evidence type="ECO:0000313" key="4">
    <source>
        <dbReference type="Proteomes" id="UP000184206"/>
    </source>
</evidence>
<keyword evidence="3" id="KW-0645">Protease</keyword>
<dbReference type="GO" id="GO:0004177">
    <property type="term" value="F:aminopeptidase activity"/>
    <property type="evidence" value="ECO:0007669"/>
    <property type="project" value="UniProtKB-KW"/>
</dbReference>
<keyword evidence="4" id="KW-1185">Reference proteome</keyword>
<name>A0A1M7GEJ6_9BACL</name>
<dbReference type="InterPro" id="IPR000587">
    <property type="entry name" value="Creatinase_N"/>
</dbReference>
<dbReference type="Pfam" id="PF01321">
    <property type="entry name" value="Creatinase_N"/>
    <property type="match status" value="1"/>
</dbReference>
<dbReference type="PANTHER" id="PTHR46112">
    <property type="entry name" value="AMINOPEPTIDASE"/>
    <property type="match status" value="1"/>
</dbReference>
<dbReference type="Pfam" id="PF00557">
    <property type="entry name" value="Peptidase_M24"/>
    <property type="match status" value="1"/>
</dbReference>
<gene>
    <name evidence="3" type="ORF">SAMN02745189_01618</name>
</gene>
<feature type="domain" description="Creatinase N-terminal" evidence="2">
    <location>
        <begin position="7"/>
        <end position="144"/>
    </location>
</feature>
<dbReference type="InterPro" id="IPR050659">
    <property type="entry name" value="Peptidase_M24B"/>
</dbReference>